<name>A0ABQ5MGQ2_9FLAO</name>
<evidence type="ECO:0008006" key="4">
    <source>
        <dbReference type="Google" id="ProtNLM"/>
    </source>
</evidence>
<reference evidence="2" key="1">
    <citation type="submission" date="2022-07" db="EMBL/GenBank/DDBJ databases">
        <title>Taxonomy of Novel Oxalotrophic and Methylotrophic Bacteria.</title>
        <authorList>
            <person name="Sahin N."/>
            <person name="Tani A."/>
        </authorList>
    </citation>
    <scope>NUCLEOTIDE SEQUENCE</scope>
    <source>
        <strain evidence="2">Y10</strain>
    </source>
</reference>
<dbReference type="Proteomes" id="UP001143543">
    <property type="component" value="Unassembled WGS sequence"/>
</dbReference>
<evidence type="ECO:0000313" key="3">
    <source>
        <dbReference type="Proteomes" id="UP001143543"/>
    </source>
</evidence>
<protein>
    <recommendedName>
        <fullName evidence="4">Tetratricopeptide repeat protein</fullName>
    </recommendedName>
</protein>
<sequence>MKKIVFLIAFIAASVGGYAQTNSELLNHYEKFYKQMKLQGDLQGSINALTHIIVLEPSQARKDTLAYYYLSANQFVQALNVIGIEKDENASAIAVEVKAASLKSLNQGEKALEQYEILFKKEPSIYVAYELADLKTQLGKFNEAMVNIEYGLKNSKDEDKIGFYETQQPYEVNAKAAFLYQKAISQFSLNKEDFDTPINTLKEALIEDPNFSLAKTIKQALLQKKAGVN</sequence>
<keyword evidence="1" id="KW-0732">Signal</keyword>
<dbReference type="SUPFAM" id="SSF48452">
    <property type="entry name" value="TPR-like"/>
    <property type="match status" value="1"/>
</dbReference>
<feature type="chain" id="PRO_5046580071" description="Tetratricopeptide repeat protein" evidence="1">
    <location>
        <begin position="20"/>
        <end position="229"/>
    </location>
</feature>
<evidence type="ECO:0000256" key="1">
    <source>
        <dbReference type="SAM" id="SignalP"/>
    </source>
</evidence>
<accession>A0ABQ5MGQ2</accession>
<dbReference type="InterPro" id="IPR011990">
    <property type="entry name" value="TPR-like_helical_dom_sf"/>
</dbReference>
<keyword evidence="3" id="KW-1185">Reference proteome</keyword>
<feature type="signal peptide" evidence="1">
    <location>
        <begin position="1"/>
        <end position="19"/>
    </location>
</feature>
<evidence type="ECO:0000313" key="2">
    <source>
        <dbReference type="EMBL" id="GLB48584.1"/>
    </source>
</evidence>
<proteinExistence type="predicted"/>
<comment type="caution">
    <text evidence="2">The sequence shown here is derived from an EMBL/GenBank/DDBJ whole genome shotgun (WGS) entry which is preliminary data.</text>
</comment>
<organism evidence="2 3">
    <name type="scientific">Neptunitalea lumnitzerae</name>
    <dbReference type="NCBI Taxonomy" id="2965509"/>
    <lineage>
        <taxon>Bacteria</taxon>
        <taxon>Pseudomonadati</taxon>
        <taxon>Bacteroidota</taxon>
        <taxon>Flavobacteriia</taxon>
        <taxon>Flavobacteriales</taxon>
        <taxon>Flavobacteriaceae</taxon>
        <taxon>Neptunitalea</taxon>
    </lineage>
</organism>
<dbReference type="EMBL" id="BRVO01000001">
    <property type="protein sequence ID" value="GLB48584.1"/>
    <property type="molecule type" value="Genomic_DNA"/>
</dbReference>
<dbReference type="RefSeq" id="WP_281764218.1">
    <property type="nucleotide sequence ID" value="NZ_BRVO01000001.1"/>
</dbReference>
<gene>
    <name evidence="2" type="ORF">Y10_09520</name>
</gene>
<dbReference type="Gene3D" id="1.25.40.10">
    <property type="entry name" value="Tetratricopeptide repeat domain"/>
    <property type="match status" value="1"/>
</dbReference>